<comment type="caution">
    <text evidence="2">The sequence shown here is derived from an EMBL/GenBank/DDBJ whole genome shotgun (WGS) entry which is preliminary data.</text>
</comment>
<feature type="region of interest" description="Disordered" evidence="1">
    <location>
        <begin position="1"/>
        <end position="22"/>
    </location>
</feature>
<evidence type="ECO:0000313" key="3">
    <source>
        <dbReference type="Proteomes" id="UP001281761"/>
    </source>
</evidence>
<reference evidence="2 3" key="1">
    <citation type="journal article" date="2022" name="bioRxiv">
        <title>Genomics of Preaxostyla Flagellates Illuminates Evolutionary Transitions and the Path Towards Mitochondrial Loss.</title>
        <authorList>
            <person name="Novak L.V.F."/>
            <person name="Treitli S.C."/>
            <person name="Pyrih J."/>
            <person name="Halakuc P."/>
            <person name="Pipaliya S.V."/>
            <person name="Vacek V."/>
            <person name="Brzon O."/>
            <person name="Soukal P."/>
            <person name="Eme L."/>
            <person name="Dacks J.B."/>
            <person name="Karnkowska A."/>
            <person name="Elias M."/>
            <person name="Hampl V."/>
        </authorList>
    </citation>
    <scope>NUCLEOTIDE SEQUENCE [LARGE SCALE GENOMIC DNA]</scope>
    <source>
        <strain evidence="2">NAU3</strain>
        <tissue evidence="2">Gut</tissue>
    </source>
</reference>
<gene>
    <name evidence="2" type="ORF">BLNAU_8037</name>
</gene>
<evidence type="ECO:0000256" key="1">
    <source>
        <dbReference type="SAM" id="MobiDB-lite"/>
    </source>
</evidence>
<sequence>MCQSWLSKHSPHDAMPSGSTDSSSELVSFVGRLCSTLAERVSEMKSLFTESSPSDGTVSALSTTLPDESPLLIGNTILIKLNFVHLLKSTIIASLDLLEPQKIESNSHPADQTDMLINILNISWNYTASCLYVNSSLRPLVESTFSDVPQLCSLLERTCCHSSPTHFSHLGMFVNIGTYTPHLIPRLLEENLVKRVIDTTKPMAVPVSHGEFHLDLIWTIVNLIWDPSDITQNQEDKKRIRMLQFERVLKPAKQYLQFILQREEFIPTDGPRGKNLPFQISNLLEQTLALERKLLEDGEMVETGREEWEVGWLVEKTNEFYLGQRLKRIRGDDVEMKMNEKARWKKRVERLREAGHEDAMEGWLTRRSYKTPEEIEE</sequence>
<name>A0ABQ9XZN7_9EUKA</name>
<proteinExistence type="predicted"/>
<dbReference type="EMBL" id="JARBJD010000050">
    <property type="protein sequence ID" value="KAK2956962.1"/>
    <property type="molecule type" value="Genomic_DNA"/>
</dbReference>
<accession>A0ABQ9XZN7</accession>
<dbReference type="Proteomes" id="UP001281761">
    <property type="component" value="Unassembled WGS sequence"/>
</dbReference>
<keyword evidence="3" id="KW-1185">Reference proteome</keyword>
<evidence type="ECO:0000313" key="2">
    <source>
        <dbReference type="EMBL" id="KAK2956962.1"/>
    </source>
</evidence>
<protein>
    <submittedName>
        <fullName evidence="2">Uncharacterized protein</fullName>
    </submittedName>
</protein>
<organism evidence="2 3">
    <name type="scientific">Blattamonas nauphoetae</name>
    <dbReference type="NCBI Taxonomy" id="2049346"/>
    <lineage>
        <taxon>Eukaryota</taxon>
        <taxon>Metamonada</taxon>
        <taxon>Preaxostyla</taxon>
        <taxon>Oxymonadida</taxon>
        <taxon>Blattamonas</taxon>
    </lineage>
</organism>